<feature type="compositionally biased region" description="Polar residues" evidence="1">
    <location>
        <begin position="474"/>
        <end position="503"/>
    </location>
</feature>
<feature type="region of interest" description="Disordered" evidence="1">
    <location>
        <begin position="474"/>
        <end position="540"/>
    </location>
</feature>
<evidence type="ECO:0000256" key="1">
    <source>
        <dbReference type="SAM" id="MobiDB-lite"/>
    </source>
</evidence>
<dbReference type="GO" id="GO:0003727">
    <property type="term" value="F:single-stranded RNA binding"/>
    <property type="evidence" value="ECO:0007669"/>
    <property type="project" value="TreeGrafter"/>
</dbReference>
<protein>
    <recommendedName>
        <fullName evidence="3">C2H2-type domain-containing protein</fullName>
    </recommendedName>
</protein>
<dbReference type="SUPFAM" id="SSF57667">
    <property type="entry name" value="beta-beta-alpha zinc fingers"/>
    <property type="match status" value="1"/>
</dbReference>
<evidence type="ECO:0008006" key="3">
    <source>
        <dbReference type="Google" id="ProtNLM"/>
    </source>
</evidence>
<proteinExistence type="predicted"/>
<dbReference type="GO" id="GO:0003725">
    <property type="term" value="F:double-stranded RNA binding"/>
    <property type="evidence" value="ECO:0007669"/>
    <property type="project" value="TreeGrafter"/>
</dbReference>
<dbReference type="EMBL" id="OC004332">
    <property type="protein sequence ID" value="CAD7264364.1"/>
    <property type="molecule type" value="Genomic_DNA"/>
</dbReference>
<dbReference type="PANTHER" id="PTHR45762:SF10">
    <property type="entry name" value="C2H2-TYPE DOMAIN-CONTAINING PROTEIN"/>
    <property type="match status" value="1"/>
</dbReference>
<dbReference type="GO" id="GO:0071011">
    <property type="term" value="C:precatalytic spliceosome"/>
    <property type="evidence" value="ECO:0007669"/>
    <property type="project" value="TreeGrafter"/>
</dbReference>
<evidence type="ECO:0000313" key="2">
    <source>
        <dbReference type="EMBL" id="CAD7264364.1"/>
    </source>
</evidence>
<dbReference type="AlphaFoldDB" id="A0A7R9G2A1"/>
<name>A0A7R9G2A1_TIMSH</name>
<feature type="compositionally biased region" description="Polar residues" evidence="1">
    <location>
        <begin position="526"/>
        <end position="540"/>
    </location>
</feature>
<reference evidence="2" key="1">
    <citation type="submission" date="2020-11" db="EMBL/GenBank/DDBJ databases">
        <authorList>
            <person name="Tran Van P."/>
        </authorList>
    </citation>
    <scope>NUCLEOTIDE SEQUENCE</scope>
</reference>
<accession>A0A7R9G2A1</accession>
<organism evidence="2">
    <name type="scientific">Timema shepardi</name>
    <name type="common">Walking stick</name>
    <dbReference type="NCBI Taxonomy" id="629360"/>
    <lineage>
        <taxon>Eukaryota</taxon>
        <taxon>Metazoa</taxon>
        <taxon>Ecdysozoa</taxon>
        <taxon>Arthropoda</taxon>
        <taxon>Hexapoda</taxon>
        <taxon>Insecta</taxon>
        <taxon>Pterygota</taxon>
        <taxon>Neoptera</taxon>
        <taxon>Polyneoptera</taxon>
        <taxon>Phasmatodea</taxon>
        <taxon>Timematodea</taxon>
        <taxon>Timematoidea</taxon>
        <taxon>Timematidae</taxon>
        <taxon>Timema</taxon>
    </lineage>
</organism>
<dbReference type="PANTHER" id="PTHR45762">
    <property type="entry name" value="ZINC FINGER RNA-BINDING PROTEIN"/>
    <property type="match status" value="1"/>
</dbReference>
<sequence>MENHLGKITPSSPDRDSNLDLPVLSSRAQHDKRGEGGKGPGASSNVYMLLHGGRMGMAPPNSRLSVPNVEILSALGCGDTSSKHPFHSQCDIEDLNYFVVHKRPIVLFAMESYVNQNSSEEDFDNLDIKGRSWKENTQAKNKEQDRDRILSLKVPTEDGTFGYVFSLRGNLDEDSQRWRCHLCDVVVLNQDHVETHIRSKKHQVKLTVPSHPRCLFSRLESDTEPEIPQLAPGEPVPPGFEDVVKRVAQIQETLDRFRTGPLIGLEYIVEIAPEEVGREPMYVCMMCDKKGDPRVVMAHLNSFNHCSKYIGIHFPTVNRLMNTEFPRSKEGRKAVAEVVQRICSKVEEMYGRLEPVMVEKATFDNEKDTLLKQIVMGKHIKETPEHTFVELVDKTIINQFVKLENVPIPEPIMEVHEIPRPVKQEPAIQKQPVIVIERQPVLNIKKQPVVKEQPKKVHPIKVELKSDPKIFKNTQPAIQNSPAGQPAQNSNKNVQSARQSSPVGSDIMVLSSDNLDQTAKRKPISMKTNEGNKLCANTFS</sequence>
<dbReference type="InterPro" id="IPR036236">
    <property type="entry name" value="Znf_C2H2_sf"/>
</dbReference>
<dbReference type="Gene3D" id="3.30.160.60">
    <property type="entry name" value="Classic Zinc Finger"/>
    <property type="match status" value="1"/>
</dbReference>
<feature type="region of interest" description="Disordered" evidence="1">
    <location>
        <begin position="1"/>
        <end position="46"/>
    </location>
</feature>
<gene>
    <name evidence="2" type="ORF">TSIB3V08_LOCUS8418</name>
</gene>